<accession>A0A3S1D6W2</accession>
<name>A0A3S1D6W2_9BACL</name>
<dbReference type="GO" id="GO:0008477">
    <property type="term" value="F:purine nucleosidase activity"/>
    <property type="evidence" value="ECO:0007669"/>
    <property type="project" value="TreeGrafter"/>
</dbReference>
<dbReference type="PANTHER" id="PTHR12304:SF4">
    <property type="entry name" value="URIDINE NUCLEOSIDASE"/>
    <property type="match status" value="1"/>
</dbReference>
<dbReference type="EMBL" id="RZNY01000062">
    <property type="protein sequence ID" value="RUT38362.1"/>
    <property type="molecule type" value="Genomic_DNA"/>
</dbReference>
<comment type="caution">
    <text evidence="4">The sequence shown here is derived from an EMBL/GenBank/DDBJ whole genome shotgun (WGS) entry which is preliminary data.</text>
</comment>
<keyword evidence="5" id="KW-1185">Reference proteome</keyword>
<dbReference type="SUPFAM" id="SSF53590">
    <property type="entry name" value="Nucleoside hydrolase"/>
    <property type="match status" value="1"/>
</dbReference>
<dbReference type="PANTHER" id="PTHR12304">
    <property type="entry name" value="INOSINE-URIDINE PREFERRING NUCLEOSIDE HYDROLASE"/>
    <property type="match status" value="1"/>
</dbReference>
<proteinExistence type="predicted"/>
<evidence type="ECO:0000256" key="1">
    <source>
        <dbReference type="ARBA" id="ARBA00022801"/>
    </source>
</evidence>
<gene>
    <name evidence="4" type="ORF">EJP82_27390</name>
</gene>
<keyword evidence="1 4" id="KW-0378">Hydrolase</keyword>
<dbReference type="InterPro" id="IPR001910">
    <property type="entry name" value="Inosine/uridine_hydrolase_dom"/>
</dbReference>
<dbReference type="Gene3D" id="3.90.245.10">
    <property type="entry name" value="Ribonucleoside hydrolase-like"/>
    <property type="match status" value="1"/>
</dbReference>
<feature type="domain" description="Inosine/uridine-preferring nucleoside hydrolase" evidence="3">
    <location>
        <begin position="4"/>
        <end position="289"/>
    </location>
</feature>
<dbReference type="GO" id="GO:0005829">
    <property type="term" value="C:cytosol"/>
    <property type="evidence" value="ECO:0007669"/>
    <property type="project" value="TreeGrafter"/>
</dbReference>
<organism evidence="4 5">
    <name type="scientific">Paenibacillus anaericanus</name>
    <dbReference type="NCBI Taxonomy" id="170367"/>
    <lineage>
        <taxon>Bacteria</taxon>
        <taxon>Bacillati</taxon>
        <taxon>Bacillota</taxon>
        <taxon>Bacilli</taxon>
        <taxon>Bacillales</taxon>
        <taxon>Paenibacillaceae</taxon>
        <taxon>Paenibacillus</taxon>
    </lineage>
</organism>
<dbReference type="InterPro" id="IPR036452">
    <property type="entry name" value="Ribo_hydro-like"/>
</dbReference>
<dbReference type="Proteomes" id="UP000279446">
    <property type="component" value="Unassembled WGS sequence"/>
</dbReference>
<dbReference type="Pfam" id="PF01156">
    <property type="entry name" value="IU_nuc_hydro"/>
    <property type="match status" value="1"/>
</dbReference>
<evidence type="ECO:0000313" key="4">
    <source>
        <dbReference type="EMBL" id="RUT38362.1"/>
    </source>
</evidence>
<sequence length="299" mass="32772">MNKVIIDTDIGGDIDDVLAIALAIRSPEIQIEGITTVGIQSDRRAKIASGLLQVNNLGHIPIAAGASIPLCGKWNYEEYPNQYGEEMKDLPYHSDLDGADLMIRAVNESPGEITLIAIGAMTNLAIAITRSPEFCSKVKEIILMGGEYNSHYRECNIVSDPEAADIVFRSGIPITAAGLEVCLSLISDTDATIDTLIGTGTEQSQFLAKLVKRWKAVGLNRPIIMFDAIPFGILIKRSMVSTENKLVHVETKGDHTRGMTYCMKPHFGEVPQYEPNIQVCIEVNHEALMELFAERTLQS</sequence>
<dbReference type="RefSeq" id="WP_127195236.1">
    <property type="nucleotide sequence ID" value="NZ_RZNY01000062.1"/>
</dbReference>
<dbReference type="GO" id="GO:0006152">
    <property type="term" value="P:purine nucleoside catabolic process"/>
    <property type="evidence" value="ECO:0007669"/>
    <property type="project" value="TreeGrafter"/>
</dbReference>
<dbReference type="AlphaFoldDB" id="A0A3S1D6W2"/>
<reference evidence="4 5" key="1">
    <citation type="submission" date="2018-12" db="EMBL/GenBank/DDBJ databases">
        <authorList>
            <person name="Sun L."/>
            <person name="Chen Z."/>
        </authorList>
    </citation>
    <scope>NUCLEOTIDE SEQUENCE [LARGE SCALE GENOMIC DNA]</scope>
    <source>
        <strain evidence="4 5">DSM 15890</strain>
    </source>
</reference>
<evidence type="ECO:0000256" key="2">
    <source>
        <dbReference type="ARBA" id="ARBA00023295"/>
    </source>
</evidence>
<keyword evidence="2" id="KW-0326">Glycosidase</keyword>
<dbReference type="InterPro" id="IPR023186">
    <property type="entry name" value="IUNH"/>
</dbReference>
<dbReference type="OrthoDB" id="9797882at2"/>
<evidence type="ECO:0000313" key="5">
    <source>
        <dbReference type="Proteomes" id="UP000279446"/>
    </source>
</evidence>
<evidence type="ECO:0000259" key="3">
    <source>
        <dbReference type="Pfam" id="PF01156"/>
    </source>
</evidence>
<protein>
    <submittedName>
        <fullName evidence="4">Nucleoside hydrolase</fullName>
    </submittedName>
</protein>